<dbReference type="HAMAP" id="MF_00528">
    <property type="entry name" value="Maf"/>
    <property type="match status" value="1"/>
</dbReference>
<comment type="caution">
    <text evidence="5">The sequence shown here is derived from an EMBL/GenBank/DDBJ whole genome shotgun (WGS) entry which is preliminary data.</text>
</comment>
<feature type="site" description="Important for substrate specificity" evidence="4">
    <location>
        <position position="20"/>
    </location>
</feature>
<comment type="subcellular location">
    <subcellularLocation>
        <location evidence="4">Cytoplasm</location>
    </subcellularLocation>
</comment>
<comment type="function">
    <text evidence="4">Nucleoside triphosphate pyrophosphatase that hydrolyzes dTTP and UTP. May have a dual role in cell division arrest and in preventing the incorporation of modified nucleotides into cellular nucleic acids.</text>
</comment>
<reference evidence="5 6" key="1">
    <citation type="submission" date="2022-11" db="EMBL/GenBank/DDBJ databases">
        <title>Minimal conservation of predation-associated metabolite biosynthetic gene clusters underscores biosynthetic potential of Myxococcota including descriptions for ten novel species: Archangium lansinium sp. nov., Myxococcus landrumus sp. nov., Nannocystis bai.</title>
        <authorList>
            <person name="Ahearne A."/>
            <person name="Stevens C."/>
            <person name="Dowd S."/>
        </authorList>
    </citation>
    <scope>NUCLEOTIDE SEQUENCE [LARGE SCALE GENOMIC DNA]</scope>
    <source>
        <strain evidence="5 6">BB15-2</strain>
    </source>
</reference>
<comment type="similarity">
    <text evidence="4">Belongs to the Maf family. YhdE subfamily.</text>
</comment>
<dbReference type="InterPro" id="IPR003697">
    <property type="entry name" value="Maf-like"/>
</dbReference>
<name>A0ABT5EBE0_9BACT</name>
<keyword evidence="6" id="KW-1185">Reference proteome</keyword>
<dbReference type="CDD" id="cd00555">
    <property type="entry name" value="Maf"/>
    <property type="match status" value="1"/>
</dbReference>
<evidence type="ECO:0000256" key="1">
    <source>
        <dbReference type="ARBA" id="ARBA00001968"/>
    </source>
</evidence>
<comment type="catalytic activity">
    <reaction evidence="4">
        <text>dTTP + H2O = dTMP + diphosphate + H(+)</text>
        <dbReference type="Rhea" id="RHEA:28534"/>
        <dbReference type="ChEBI" id="CHEBI:15377"/>
        <dbReference type="ChEBI" id="CHEBI:15378"/>
        <dbReference type="ChEBI" id="CHEBI:33019"/>
        <dbReference type="ChEBI" id="CHEBI:37568"/>
        <dbReference type="ChEBI" id="CHEBI:63528"/>
        <dbReference type="EC" id="3.6.1.9"/>
    </reaction>
</comment>
<proteinExistence type="inferred from homology"/>
<comment type="catalytic activity">
    <reaction evidence="4">
        <text>UTP + H2O = UMP + diphosphate + H(+)</text>
        <dbReference type="Rhea" id="RHEA:29395"/>
        <dbReference type="ChEBI" id="CHEBI:15377"/>
        <dbReference type="ChEBI" id="CHEBI:15378"/>
        <dbReference type="ChEBI" id="CHEBI:33019"/>
        <dbReference type="ChEBI" id="CHEBI:46398"/>
        <dbReference type="ChEBI" id="CHEBI:57865"/>
        <dbReference type="EC" id="3.6.1.9"/>
    </reaction>
</comment>
<feature type="active site" description="Proton acceptor" evidence="4">
    <location>
        <position position="75"/>
    </location>
</feature>
<evidence type="ECO:0000313" key="5">
    <source>
        <dbReference type="EMBL" id="MDC0722705.1"/>
    </source>
</evidence>
<dbReference type="Proteomes" id="UP001221686">
    <property type="component" value="Unassembled WGS sequence"/>
</dbReference>
<dbReference type="EMBL" id="JAQNDL010000004">
    <property type="protein sequence ID" value="MDC0722705.1"/>
    <property type="molecule type" value="Genomic_DNA"/>
</dbReference>
<sequence>MTELAPPSPPILVLASASPRRAELLRSAGIAFTQAPVDCDEAWLPDERAPAYVERVARAKADLALRPGAVVLAADTTVWIEDQVAPLMKAESREEAATMLKRLAGRSHFTTTAVAIADTRGAEVRWHPFAVTTRVWFRPLTAAQIGRYLDTQEWRDKAGAYGIQGAAAGLVRQIEGSYTNVVGLPLAEVVELLEKLGVG</sequence>
<dbReference type="EC" id="3.6.1.9" evidence="4"/>
<evidence type="ECO:0000256" key="3">
    <source>
        <dbReference type="ARBA" id="ARBA00023080"/>
    </source>
</evidence>
<dbReference type="PANTHER" id="PTHR43213">
    <property type="entry name" value="BIFUNCTIONAL DTTP/UTP PYROPHOSPHATASE/METHYLTRANSFERASE PROTEIN-RELATED"/>
    <property type="match status" value="1"/>
</dbReference>
<comment type="caution">
    <text evidence="4">Lacks conserved residue(s) required for the propagation of feature annotation.</text>
</comment>
<feature type="site" description="Important for substrate specificity" evidence="4">
    <location>
        <position position="76"/>
    </location>
</feature>
<dbReference type="InterPro" id="IPR029001">
    <property type="entry name" value="ITPase-like_fam"/>
</dbReference>
<organism evidence="5 6">
    <name type="scientific">Nannocystis bainbridge</name>
    <dbReference type="NCBI Taxonomy" id="2995303"/>
    <lineage>
        <taxon>Bacteria</taxon>
        <taxon>Pseudomonadati</taxon>
        <taxon>Myxococcota</taxon>
        <taxon>Polyangia</taxon>
        <taxon>Nannocystales</taxon>
        <taxon>Nannocystaceae</taxon>
        <taxon>Nannocystis</taxon>
    </lineage>
</organism>
<keyword evidence="2 4" id="KW-0378">Hydrolase</keyword>
<dbReference type="SUPFAM" id="SSF52972">
    <property type="entry name" value="ITPase-like"/>
    <property type="match status" value="1"/>
</dbReference>
<keyword evidence="3 4" id="KW-0546">Nucleotide metabolism</keyword>
<comment type="cofactor">
    <cofactor evidence="1 4">
        <name>a divalent metal cation</name>
        <dbReference type="ChEBI" id="CHEBI:60240"/>
    </cofactor>
</comment>
<evidence type="ECO:0000256" key="2">
    <source>
        <dbReference type="ARBA" id="ARBA00022801"/>
    </source>
</evidence>
<evidence type="ECO:0000313" key="6">
    <source>
        <dbReference type="Proteomes" id="UP001221686"/>
    </source>
</evidence>
<dbReference type="Gene3D" id="3.90.950.10">
    <property type="match status" value="1"/>
</dbReference>
<dbReference type="PIRSF" id="PIRSF006305">
    <property type="entry name" value="Maf"/>
    <property type="match status" value="1"/>
</dbReference>
<dbReference type="NCBIfam" id="TIGR00172">
    <property type="entry name" value="maf"/>
    <property type="match status" value="1"/>
</dbReference>
<dbReference type="RefSeq" id="WP_272091245.1">
    <property type="nucleotide sequence ID" value="NZ_JAQNDL010000004.1"/>
</dbReference>
<accession>A0ABT5EBE0</accession>
<evidence type="ECO:0000256" key="4">
    <source>
        <dbReference type="HAMAP-Rule" id="MF_00528"/>
    </source>
</evidence>
<protein>
    <recommendedName>
        <fullName evidence="4">dTTP/UTP pyrophosphatase</fullName>
        <shortName evidence="4">dTTPase/UTPase</shortName>
        <ecNumber evidence="4">3.6.1.9</ecNumber>
    </recommendedName>
    <alternativeName>
        <fullName evidence="4">Nucleoside triphosphate pyrophosphatase</fullName>
    </alternativeName>
    <alternativeName>
        <fullName evidence="4">Nucleotide pyrophosphatase</fullName>
        <shortName evidence="4">Nucleotide PPase</shortName>
    </alternativeName>
</protein>
<gene>
    <name evidence="5" type="ORF">POL25_37800</name>
</gene>
<dbReference type="Pfam" id="PF02545">
    <property type="entry name" value="Maf"/>
    <property type="match status" value="1"/>
</dbReference>
<dbReference type="PANTHER" id="PTHR43213:SF5">
    <property type="entry name" value="BIFUNCTIONAL DTTP_UTP PYROPHOSPHATASE_METHYLTRANSFERASE PROTEIN-RELATED"/>
    <property type="match status" value="1"/>
</dbReference>
<keyword evidence="4" id="KW-0963">Cytoplasm</keyword>
<feature type="site" description="Important for substrate specificity" evidence="4">
    <location>
        <position position="164"/>
    </location>
</feature>